<keyword evidence="3" id="KW-1185">Reference proteome</keyword>
<dbReference type="EMBL" id="RKLU01000001">
    <property type="protein sequence ID" value="TQQ83816.1"/>
    <property type="molecule type" value="Genomic_DNA"/>
</dbReference>
<feature type="binding site" evidence="1">
    <location>
        <position position="55"/>
    </location>
    <ligand>
        <name>Fe cation</name>
        <dbReference type="ChEBI" id="CHEBI:24875"/>
    </ligand>
</feature>
<feature type="transmembrane region" description="Helical" evidence="1">
    <location>
        <begin position="284"/>
        <end position="302"/>
    </location>
</feature>
<evidence type="ECO:0000313" key="2">
    <source>
        <dbReference type="EMBL" id="TQQ83816.1"/>
    </source>
</evidence>
<feature type="transmembrane region" description="Helical" evidence="1">
    <location>
        <begin position="38"/>
        <end position="58"/>
    </location>
</feature>
<keyword evidence="1" id="KW-0472">Membrane</keyword>
<comment type="catalytic activity">
    <reaction evidence="1">
        <text>all-trans-beta-carotene + O2 = 2 all-trans-retinal</text>
        <dbReference type="Rhea" id="RHEA:32887"/>
        <dbReference type="ChEBI" id="CHEBI:15379"/>
        <dbReference type="ChEBI" id="CHEBI:17579"/>
        <dbReference type="ChEBI" id="CHEBI:17898"/>
        <dbReference type="EC" id="1.13.11.63"/>
    </reaction>
</comment>
<feature type="binding site" evidence="1">
    <location>
        <position position="111"/>
    </location>
    <ligand>
        <name>Fe cation</name>
        <dbReference type="ChEBI" id="CHEBI:24875"/>
    </ligand>
</feature>
<feature type="binding site" evidence="1">
    <location>
        <position position="253"/>
    </location>
    <ligand>
        <name>Fe cation</name>
        <dbReference type="ChEBI" id="CHEBI:24875"/>
    </ligand>
</feature>
<comment type="function">
    <text evidence="1">Catalyzes the cleavage of beta-carotene at its central double bond (15,15') to yield two molecules of all-trans-retinal.</text>
</comment>
<dbReference type="GO" id="GO:0003834">
    <property type="term" value="F:beta-carotene 15,15'-dioxygenase activity"/>
    <property type="evidence" value="ECO:0007669"/>
    <property type="project" value="UniProtKB-EC"/>
</dbReference>
<dbReference type="GO" id="GO:0016121">
    <property type="term" value="P:carotene catabolic process"/>
    <property type="evidence" value="ECO:0007669"/>
    <property type="project" value="UniProtKB-UniRule"/>
</dbReference>
<organism evidence="2 3">
    <name type="scientific">Halonotius terrestris</name>
    <dbReference type="NCBI Taxonomy" id="2487750"/>
    <lineage>
        <taxon>Archaea</taxon>
        <taxon>Methanobacteriati</taxon>
        <taxon>Methanobacteriota</taxon>
        <taxon>Stenosarchaea group</taxon>
        <taxon>Halobacteria</taxon>
        <taxon>Halobacteriales</taxon>
        <taxon>Haloferacaceae</taxon>
        <taxon>Halonotius</taxon>
    </lineage>
</organism>
<dbReference type="NCBIfam" id="TIGR03753">
    <property type="entry name" value="blh_monoox"/>
    <property type="match status" value="1"/>
</dbReference>
<keyword evidence="1" id="KW-0560">Oxidoreductase</keyword>
<dbReference type="HAMAP" id="MF_02093">
    <property type="entry name" value="Beta_carotene_diox"/>
    <property type="match status" value="1"/>
</dbReference>
<proteinExistence type="inferred from homology"/>
<dbReference type="AlphaFoldDB" id="A0A8J8TDS6"/>
<reference evidence="2" key="1">
    <citation type="submission" date="2019-02" db="EMBL/GenBank/DDBJ databases">
        <title>Halonotius sp. a new haloarchaeum isolated from saline soil.</title>
        <authorList>
            <person name="Duran-Viseras A."/>
            <person name="Sanchez-Porro C."/>
            <person name="Ventosa A."/>
        </authorList>
    </citation>
    <scope>NUCLEOTIDE SEQUENCE</scope>
    <source>
        <strain evidence="2">F15B</strain>
    </source>
</reference>
<feature type="transmembrane region" description="Helical" evidence="1">
    <location>
        <begin position="225"/>
        <end position="247"/>
    </location>
</feature>
<feature type="transmembrane region" description="Helical" evidence="1">
    <location>
        <begin position="308"/>
        <end position="332"/>
    </location>
</feature>
<evidence type="ECO:0000313" key="3">
    <source>
        <dbReference type="Proteomes" id="UP000705823"/>
    </source>
</evidence>
<keyword evidence="1" id="KW-1003">Cell membrane</keyword>
<keyword evidence="1" id="KW-0812">Transmembrane</keyword>
<accession>A0A8J8TDS6</accession>
<comment type="caution">
    <text evidence="2">The sequence shown here is derived from an EMBL/GenBank/DDBJ whole genome shotgun (WGS) entry which is preliminary data.</text>
</comment>
<keyword evidence="1" id="KW-1133">Transmembrane helix</keyword>
<dbReference type="RefSeq" id="WP_142978733.1">
    <property type="nucleotide sequence ID" value="NZ_RKLU01000001.1"/>
</dbReference>
<feature type="binding site" evidence="1">
    <location>
        <position position="249"/>
    </location>
    <ligand>
        <name>Fe cation</name>
        <dbReference type="ChEBI" id="CHEBI:24875"/>
    </ligand>
</feature>
<dbReference type="GO" id="GO:0005886">
    <property type="term" value="C:plasma membrane"/>
    <property type="evidence" value="ECO:0007669"/>
    <property type="project" value="UniProtKB-SubCell"/>
</dbReference>
<keyword evidence="1" id="KW-0479">Metal-binding</keyword>
<dbReference type="InterPro" id="IPR022270">
    <property type="entry name" value="Blh_diox"/>
</dbReference>
<feature type="transmembrane region" description="Helical" evidence="1">
    <location>
        <begin position="12"/>
        <end position="32"/>
    </location>
</feature>
<dbReference type="OrthoDB" id="330454at2157"/>
<keyword evidence="1" id="KW-0223">Dioxygenase</keyword>
<evidence type="ECO:0000256" key="1">
    <source>
        <dbReference type="HAMAP-Rule" id="MF_02093"/>
    </source>
</evidence>
<feature type="transmembrane region" description="Helical" evidence="1">
    <location>
        <begin position="187"/>
        <end position="205"/>
    </location>
</feature>
<dbReference type="Proteomes" id="UP000705823">
    <property type="component" value="Unassembled WGS sequence"/>
</dbReference>
<name>A0A8J8TDS6_9EURY</name>
<feature type="transmembrane region" description="Helical" evidence="1">
    <location>
        <begin position="79"/>
        <end position="112"/>
    </location>
</feature>
<protein>
    <recommendedName>
        <fullName evidence="1">Probable beta-carotene 15,15'-dioxygenase</fullName>
        <ecNumber evidence="1">1.13.11.63</ecNumber>
    </recommendedName>
</protein>
<dbReference type="Pfam" id="PF15461">
    <property type="entry name" value="BCD"/>
    <property type="match status" value="1"/>
</dbReference>
<comment type="cofactor">
    <cofactor evidence="1">
        <name>Fe(2+)</name>
        <dbReference type="ChEBI" id="CHEBI:29033"/>
    </cofactor>
</comment>
<dbReference type="GO" id="GO:0010436">
    <property type="term" value="F:carotenoid dioxygenase activity"/>
    <property type="evidence" value="ECO:0007669"/>
    <property type="project" value="UniProtKB-UniRule"/>
</dbReference>
<sequence>MDTWPRTSAVGQLTMTLPVAVIALAIPFGFVVDDLPQAVRFAPFVVSVGLFGLPHGAVDHLMPLRLGDASLKRSLTVVSVVYAILGGLYLVVWAVSPAVALLAFIGMTWFHWGQGDAFALRAFGEAAHIRTRSDRWASLVVRGGLPMLVPLLGQPEGYRRVVNGIIALFDPAATAALAPLFRLDTRLALGVGFGVFTLSSLLWTARHVWGGDISAAGIAWDAVEIGVLWVFFWLVPPVFAVGLYFAIWHSVRHIGRLAIVDPAARDALDAGEWPTVLWRFYRDAAPLTVASLALFAGLYVWVPTDGSLNALLAIYLVGIAVLTLPHVAVVTWMDRQQYGDSGITDRQ</sequence>
<comment type="similarity">
    <text evidence="1">Belongs to the Brp/Blh beta-carotene diooxygenase family.</text>
</comment>
<dbReference type="GO" id="GO:0005506">
    <property type="term" value="F:iron ion binding"/>
    <property type="evidence" value="ECO:0007669"/>
    <property type="project" value="UniProtKB-UniRule"/>
</dbReference>
<keyword evidence="1" id="KW-0408">Iron</keyword>
<dbReference type="EC" id="1.13.11.63" evidence="1"/>
<gene>
    <name evidence="2" type="ORF">EGH24_03290</name>
</gene>
<comment type="subcellular location">
    <subcellularLocation>
        <location evidence="1">Cell membrane</location>
        <topology evidence="1">Multi-pass membrane protein</topology>
    </subcellularLocation>
</comment>